<dbReference type="Pfam" id="PF01266">
    <property type="entry name" value="DAO"/>
    <property type="match status" value="1"/>
</dbReference>
<evidence type="ECO:0000313" key="3">
    <source>
        <dbReference type="Proteomes" id="UP000699865"/>
    </source>
</evidence>
<organism evidence="2 3">
    <name type="scientific">Rahnella perminowiae</name>
    <dbReference type="NCBI Taxonomy" id="2816244"/>
    <lineage>
        <taxon>Bacteria</taxon>
        <taxon>Pseudomonadati</taxon>
        <taxon>Pseudomonadota</taxon>
        <taxon>Gammaproteobacteria</taxon>
        <taxon>Enterobacterales</taxon>
        <taxon>Yersiniaceae</taxon>
        <taxon>Rahnella</taxon>
    </lineage>
</organism>
<dbReference type="PANTHER" id="PTHR13847:SF281">
    <property type="entry name" value="FAD DEPENDENT OXIDOREDUCTASE DOMAIN-CONTAINING PROTEIN"/>
    <property type="match status" value="1"/>
</dbReference>
<dbReference type="RefSeq" id="WP_217138376.1">
    <property type="nucleotide sequence ID" value="NZ_JAFMOS010000374.1"/>
</dbReference>
<reference evidence="2 3" key="1">
    <citation type="submission" date="2021-03" db="EMBL/GenBank/DDBJ databases">
        <title>Five novel Rahnella species.</title>
        <authorList>
            <person name="Brady C."/>
            <person name="Asselin J."/>
            <person name="Beer S."/>
            <person name="Bruberg M.B."/>
            <person name="Crampton B."/>
            <person name="Venter S."/>
            <person name="Arnold D."/>
            <person name="Denman S."/>
        </authorList>
    </citation>
    <scope>NUCLEOTIDE SEQUENCE [LARGE SCALE GENOMIC DNA]</scope>
    <source>
        <strain evidence="2 3">L72c</strain>
    </source>
</reference>
<evidence type="ECO:0000313" key="2">
    <source>
        <dbReference type="EMBL" id="MBU9835520.1"/>
    </source>
</evidence>
<gene>
    <name evidence="2" type="ORF">J1786_11965</name>
</gene>
<name>A0ABS6L114_9GAMM</name>
<feature type="domain" description="FAD dependent oxidoreductase" evidence="1">
    <location>
        <begin position="47"/>
        <end position="399"/>
    </location>
</feature>
<evidence type="ECO:0000259" key="1">
    <source>
        <dbReference type="Pfam" id="PF01266"/>
    </source>
</evidence>
<sequence length="442" mass="48262">MSIFSGLLNAQRSHFAGKENALASSMWFATAGESVVTKPLNSSANVDVLVIGGGINGLTAMLQLTKLGVDAMLIEAGEFGEGASGRNAGMVNPGQFLGPDEIRAILGVEYGDIFVDELSKGPDLVKEILIEHDINCYADFRPVIRAAHDTKTAQMLHRQVKLWSDLGQPVEILEGNKLFEITGSQRWKTALMDYRGFTIQPLAYVRGLANAVLRKGGQLYQNVRATSLSREGADWIVSTVEGHPIRAKKVIMATNAYTGSLHPAFAQALVTCGAFGVATCPLDKKLRGLILPSGHSLYDTHKIPLFLRYDPEGRLMIGSLGNLSDDSRRSIEAWGKRVLKRLWPQLPAPQWSHVWQGTIGLTNHHLPRLLSPEDGLIGTIGCNGRGIAANSYFGRMVADITMGRKVARPLPIEKQAPRAFKGPQQDGLDLAMRLYRNTFLLD</sequence>
<dbReference type="EMBL" id="JAFMOU010000067">
    <property type="protein sequence ID" value="MBU9835520.1"/>
    <property type="molecule type" value="Genomic_DNA"/>
</dbReference>
<dbReference type="Proteomes" id="UP000699865">
    <property type="component" value="Unassembled WGS sequence"/>
</dbReference>
<comment type="caution">
    <text evidence="2">The sequence shown here is derived from an EMBL/GenBank/DDBJ whole genome shotgun (WGS) entry which is preliminary data.</text>
</comment>
<proteinExistence type="predicted"/>
<protein>
    <submittedName>
        <fullName evidence="2">FAD-binding oxidoreductase</fullName>
    </submittedName>
</protein>
<keyword evidence="3" id="KW-1185">Reference proteome</keyword>
<dbReference type="PANTHER" id="PTHR13847">
    <property type="entry name" value="SARCOSINE DEHYDROGENASE-RELATED"/>
    <property type="match status" value="1"/>
</dbReference>
<dbReference type="InterPro" id="IPR006076">
    <property type="entry name" value="FAD-dep_OxRdtase"/>
</dbReference>
<accession>A0ABS6L114</accession>